<organism evidence="2 3">
    <name type="scientific">Pleurodeles waltl</name>
    <name type="common">Iberian ribbed newt</name>
    <dbReference type="NCBI Taxonomy" id="8319"/>
    <lineage>
        <taxon>Eukaryota</taxon>
        <taxon>Metazoa</taxon>
        <taxon>Chordata</taxon>
        <taxon>Craniata</taxon>
        <taxon>Vertebrata</taxon>
        <taxon>Euteleostomi</taxon>
        <taxon>Amphibia</taxon>
        <taxon>Batrachia</taxon>
        <taxon>Caudata</taxon>
        <taxon>Salamandroidea</taxon>
        <taxon>Salamandridae</taxon>
        <taxon>Pleurodelinae</taxon>
        <taxon>Pleurodeles</taxon>
    </lineage>
</organism>
<feature type="compositionally biased region" description="Acidic residues" evidence="1">
    <location>
        <begin position="59"/>
        <end position="74"/>
    </location>
</feature>
<dbReference type="AlphaFoldDB" id="A0AAV7QCX3"/>
<dbReference type="Proteomes" id="UP001066276">
    <property type="component" value="Chromosome 6"/>
</dbReference>
<evidence type="ECO:0000313" key="3">
    <source>
        <dbReference type="Proteomes" id="UP001066276"/>
    </source>
</evidence>
<feature type="compositionally biased region" description="Basic and acidic residues" evidence="1">
    <location>
        <begin position="96"/>
        <end position="111"/>
    </location>
</feature>
<name>A0AAV7QCX3_PLEWA</name>
<feature type="region of interest" description="Disordered" evidence="1">
    <location>
        <begin position="1"/>
        <end position="119"/>
    </location>
</feature>
<comment type="caution">
    <text evidence="2">The sequence shown here is derived from an EMBL/GenBank/DDBJ whole genome shotgun (WGS) entry which is preliminary data.</text>
</comment>
<dbReference type="EMBL" id="JANPWB010000010">
    <property type="protein sequence ID" value="KAJ1138381.1"/>
    <property type="molecule type" value="Genomic_DNA"/>
</dbReference>
<feature type="compositionally biased region" description="Basic and acidic residues" evidence="1">
    <location>
        <begin position="75"/>
        <end position="84"/>
    </location>
</feature>
<evidence type="ECO:0000256" key="1">
    <source>
        <dbReference type="SAM" id="MobiDB-lite"/>
    </source>
</evidence>
<feature type="compositionally biased region" description="Basic and acidic residues" evidence="1">
    <location>
        <begin position="39"/>
        <end position="50"/>
    </location>
</feature>
<gene>
    <name evidence="2" type="ORF">NDU88_004768</name>
</gene>
<evidence type="ECO:0000313" key="2">
    <source>
        <dbReference type="EMBL" id="KAJ1138381.1"/>
    </source>
</evidence>
<feature type="compositionally biased region" description="Basic residues" evidence="1">
    <location>
        <begin position="85"/>
        <end position="95"/>
    </location>
</feature>
<proteinExistence type="predicted"/>
<sequence length="119" mass="13398">MARGAGADLPYPGGTDQGPAGELWPICQVDYGTLEEESEIPRRHREEGEMTSRSTLTDEKEDEGTPSAAAEEEIRDSTRKEKRSENRHHRHTTRKQPRDDRGGERRAEATRRSVAQPGM</sequence>
<reference evidence="2" key="1">
    <citation type="journal article" date="2022" name="bioRxiv">
        <title>Sequencing and chromosome-scale assembly of the giantPleurodeles waltlgenome.</title>
        <authorList>
            <person name="Brown T."/>
            <person name="Elewa A."/>
            <person name="Iarovenko S."/>
            <person name="Subramanian E."/>
            <person name="Araus A.J."/>
            <person name="Petzold A."/>
            <person name="Susuki M."/>
            <person name="Suzuki K.-i.T."/>
            <person name="Hayashi T."/>
            <person name="Toyoda A."/>
            <person name="Oliveira C."/>
            <person name="Osipova E."/>
            <person name="Leigh N.D."/>
            <person name="Simon A."/>
            <person name="Yun M.H."/>
        </authorList>
    </citation>
    <scope>NUCLEOTIDE SEQUENCE</scope>
    <source>
        <strain evidence="2">20211129_DDA</strain>
        <tissue evidence="2">Liver</tissue>
    </source>
</reference>
<accession>A0AAV7QCX3</accession>
<protein>
    <submittedName>
        <fullName evidence="2">Uncharacterized protein</fullName>
    </submittedName>
</protein>
<keyword evidence="3" id="KW-1185">Reference proteome</keyword>